<dbReference type="FunFam" id="3.30.1330.10:FF:000013">
    <property type="entry name" value="Phosphoribosylformylglycinamidine synthase"/>
    <property type="match status" value="1"/>
</dbReference>
<dbReference type="EMBL" id="CP011546">
    <property type="protein sequence ID" value="AKK11821.1"/>
    <property type="molecule type" value="Genomic_DNA"/>
</dbReference>
<dbReference type="STRING" id="1072256.CUTER_09260"/>
<dbReference type="Pfam" id="PF13507">
    <property type="entry name" value="GATase_5"/>
    <property type="match status" value="1"/>
</dbReference>
<dbReference type="Pfam" id="PF18072">
    <property type="entry name" value="FGAR-AT_linker"/>
    <property type="match status" value="1"/>
</dbReference>
<dbReference type="Gene3D" id="3.40.50.880">
    <property type="match status" value="1"/>
</dbReference>
<dbReference type="PANTHER" id="PTHR10099:SF1">
    <property type="entry name" value="PHOSPHORIBOSYLFORMYLGLYCINAMIDINE SYNTHASE"/>
    <property type="match status" value="1"/>
</dbReference>
<sequence>MDARLAVRRKPAFRNEEHDLLSSIGHPGEVAIVYLYDAFGATEEDIAALRESVVADPRVDDLVDLPADPAELGHYLAVEPLPGQYDQRADAAEQALRLLRPGTRARITSATLYLFDVAPGAEVRSFLINPVEAGEKDMALLRFPEMGEVEPLRTYPDFLERDDAGLAQLLADDGMAMSLADLKVIQEYFRSEGRTPTQVELSALDTYWSDHCRHTTFNTELTTIDNAEPRFAAQLDRAMARYEELRELNGRTHKPRTLMDLGTIMGRELRRTGVMDDQEVSEEINACSVYVDVAGEDRPWLLMFKNETHNHPTEIEPFGGASTCLGGAIRDPLSGRSWVYQAMRVSGAGDINTAREDTLEGKLPQRDISTRATAGYSSYGNQIGLATTGVREIVHPGYVAKRMELGAVVAAAPAENVRRLEPQPGDVVIILGGRTGRDGVGGATGSSKAHDEQSLGRSGAEVQKGNPVNERKIQRLFRRDDVAKAIVRCNDFGAGGVSVAVGELAESIDIHLDRVPLKYAGLNAREIAISESQERMAVVVRPQDADAFIEAAAAENLEAVQLAEITDTGRLRMFMGEELVLDLSRAFIDTNGAHRRQSVTMVPAEPVASSNPVSSDPVSFNPVSSDPVSGSPETGVLESLRAARTGSQEGMVEQFDSTVGRSTVLMPYGGRTQKTDEQVSMQTLPVDGGTSTASVMAWGYSPQLADESPYLMGAYSVVEACAKITAAGADPRGAWLSVQEYFQRLDQDPQRWGEVTQALLGLLEAQDGLQVAAIGGKDSMSGTYGENLHVPPTLVTFAVAVLDAADAVPAAIPAGEHDVYLFAHEALDSGEPNYAQLVDMFAAVRAAQPVAAQAVGEAGLAAALVNMAMGNELGLSLDDATVPAAPIGSIVVAVPAGTAAAGGRKIGSTNPSGELVFGSERFTVAQALEALESGYREVYPLNDAEGHALPAFATELGEARKFDAPSPATGEDAVRVLLPVFPGTNSEYDMAEAFRAAGAETEFHVIRNLTPQMLTEDTEAFVRKLADADILAFSGGFSLGDEPDGSAKFIASFLRSESVANAVREFTARDGLVLGICNGFQALVKSGFLPYGDPAKQTTESPTLAHNRQLRHVSRIATTRVATVASPWLRGFELGQQHQVPVSHGEGRFVVSEAEAKRLFDAGQVAFQYVDASGEVTMAAPANPNGSSYGIEGIISPDGKILGKMGHPERFRDGLMRNIPGIGSQEIFRNAVDWVKGR</sequence>
<dbReference type="NCBIfam" id="TIGR01857">
    <property type="entry name" value="FGAM-synthase"/>
    <property type="match status" value="1"/>
</dbReference>
<evidence type="ECO:0000256" key="7">
    <source>
        <dbReference type="SAM" id="MobiDB-lite"/>
    </source>
</evidence>
<feature type="domain" description="PurM-like C-terminal" evidence="8">
    <location>
        <begin position="423"/>
        <end position="574"/>
    </location>
</feature>
<keyword evidence="11" id="KW-1185">Reference proteome</keyword>
<feature type="compositionally biased region" description="Polar residues" evidence="7">
    <location>
        <begin position="608"/>
        <end position="632"/>
    </location>
</feature>
<feature type="domain" description="Phosphoribosylformylglycinamidine synthase linker" evidence="9">
    <location>
        <begin position="170"/>
        <end position="214"/>
    </location>
</feature>
<evidence type="ECO:0000256" key="5">
    <source>
        <dbReference type="ARBA" id="ARBA00022840"/>
    </source>
</evidence>
<dbReference type="GO" id="GO:0004642">
    <property type="term" value="F:phosphoribosylformylglycinamidine synthase activity"/>
    <property type="evidence" value="ECO:0007669"/>
    <property type="project" value="UniProtKB-EC"/>
</dbReference>
<gene>
    <name evidence="10" type="ORF">CUTER_09260</name>
</gene>
<evidence type="ECO:0000313" key="11">
    <source>
        <dbReference type="Proteomes" id="UP000035548"/>
    </source>
</evidence>
<dbReference type="PANTHER" id="PTHR10099">
    <property type="entry name" value="PHOSPHORIBOSYLFORMYLGLYCINAMIDINE SYNTHASE"/>
    <property type="match status" value="1"/>
</dbReference>
<dbReference type="Gene3D" id="3.90.650.10">
    <property type="entry name" value="PurM-like C-terminal domain"/>
    <property type="match status" value="1"/>
</dbReference>
<evidence type="ECO:0000256" key="4">
    <source>
        <dbReference type="ARBA" id="ARBA00022755"/>
    </source>
</evidence>
<dbReference type="InterPro" id="IPR010918">
    <property type="entry name" value="PurM-like_C_dom"/>
</dbReference>
<dbReference type="AlphaFoldDB" id="A0A0G3HEP3"/>
<keyword evidence="1 10" id="KW-0436">Ligase</keyword>
<dbReference type="InterPro" id="IPR036921">
    <property type="entry name" value="PurM-like_N_sf"/>
</dbReference>
<dbReference type="GO" id="GO:0046872">
    <property type="term" value="F:metal ion binding"/>
    <property type="evidence" value="ECO:0007669"/>
    <property type="project" value="UniProtKB-KW"/>
</dbReference>
<protein>
    <submittedName>
        <fullName evidence="10">Phosphoribosylformylglycinamidine synthase, clade II</fullName>
        <ecNumber evidence="10">6.3.5.3</ecNumber>
    </submittedName>
</protein>
<dbReference type="OrthoDB" id="9804441at2"/>
<evidence type="ECO:0000259" key="9">
    <source>
        <dbReference type="Pfam" id="PF18072"/>
    </source>
</evidence>
<dbReference type="Gene3D" id="3.30.1330.10">
    <property type="entry name" value="PurM-like, N-terminal domain"/>
    <property type="match status" value="2"/>
</dbReference>
<keyword evidence="5" id="KW-0067">ATP-binding</keyword>
<evidence type="ECO:0000256" key="6">
    <source>
        <dbReference type="ARBA" id="ARBA00022842"/>
    </source>
</evidence>
<dbReference type="SMART" id="SM01211">
    <property type="entry name" value="GATase_5"/>
    <property type="match status" value="1"/>
</dbReference>
<proteinExistence type="predicted"/>
<dbReference type="PATRIC" id="fig|1072256.5.peg.1824"/>
<reference evidence="10 11" key="1">
    <citation type="journal article" date="2015" name="Genome Announc.">
        <title>Virulence Factor Genes Detected in the Complete Genome Sequence of Corynebacterium uterequi DSM 45634, Isolated from the Uterus of a Maiden Mare.</title>
        <authorList>
            <person name="Ruckert C."/>
            <person name="Kriete M."/>
            <person name="Jaenicke S."/>
            <person name="Winkler A."/>
            <person name="Tauch A."/>
        </authorList>
    </citation>
    <scope>NUCLEOTIDE SEQUENCE [LARGE SCALE GENOMIC DNA]</scope>
    <source>
        <strain evidence="10 11">DSM 45634</strain>
    </source>
</reference>
<dbReference type="Proteomes" id="UP000035548">
    <property type="component" value="Chromosome"/>
</dbReference>
<dbReference type="KEGG" id="cut:CUTER_09260"/>
<dbReference type="InterPro" id="IPR010141">
    <property type="entry name" value="FGAM_synthase"/>
</dbReference>
<dbReference type="SUPFAM" id="SSF56042">
    <property type="entry name" value="PurM C-terminal domain-like"/>
    <property type="match status" value="2"/>
</dbReference>
<feature type="region of interest" description="Disordered" evidence="7">
    <location>
        <begin position="439"/>
        <end position="464"/>
    </location>
</feature>
<dbReference type="InterPro" id="IPR036676">
    <property type="entry name" value="PurM-like_C_sf"/>
</dbReference>
<keyword evidence="6" id="KW-0460">Magnesium</keyword>
<evidence type="ECO:0000259" key="8">
    <source>
        <dbReference type="Pfam" id="PF02769"/>
    </source>
</evidence>
<keyword evidence="3" id="KW-0547">Nucleotide-binding</keyword>
<accession>A0A0G3HEP3</accession>
<dbReference type="GO" id="GO:0005524">
    <property type="term" value="F:ATP binding"/>
    <property type="evidence" value="ECO:0007669"/>
    <property type="project" value="UniProtKB-KW"/>
</dbReference>
<evidence type="ECO:0000256" key="3">
    <source>
        <dbReference type="ARBA" id="ARBA00022741"/>
    </source>
</evidence>
<dbReference type="GO" id="GO:0006164">
    <property type="term" value="P:purine nucleotide biosynthetic process"/>
    <property type="evidence" value="ECO:0007669"/>
    <property type="project" value="UniProtKB-KW"/>
</dbReference>
<reference evidence="11" key="2">
    <citation type="submission" date="2015-05" db="EMBL/GenBank/DDBJ databases">
        <title>Complete genome sequence of Corynebacterium uterequi DSM 45634, isolated from the uterus of a maiden mare.</title>
        <authorList>
            <person name="Ruckert C."/>
            <person name="Albersmeier A."/>
            <person name="Winkler A."/>
            <person name="Tauch A."/>
        </authorList>
    </citation>
    <scope>NUCLEOTIDE SEQUENCE [LARGE SCALE GENOMIC DNA]</scope>
    <source>
        <strain evidence="11">DSM 45634</strain>
    </source>
</reference>
<feature type="region of interest" description="Disordered" evidence="7">
    <location>
        <begin position="606"/>
        <end position="634"/>
    </location>
</feature>
<evidence type="ECO:0000313" key="10">
    <source>
        <dbReference type="EMBL" id="AKK11821.1"/>
    </source>
</evidence>
<dbReference type="Pfam" id="PF02769">
    <property type="entry name" value="AIRS_C"/>
    <property type="match status" value="1"/>
</dbReference>
<evidence type="ECO:0000256" key="1">
    <source>
        <dbReference type="ARBA" id="ARBA00022598"/>
    </source>
</evidence>
<dbReference type="SUPFAM" id="SSF52317">
    <property type="entry name" value="Class I glutamine amidotransferase-like"/>
    <property type="match status" value="1"/>
</dbReference>
<keyword evidence="2" id="KW-0479">Metal-binding</keyword>
<evidence type="ECO:0000256" key="2">
    <source>
        <dbReference type="ARBA" id="ARBA00022723"/>
    </source>
</evidence>
<dbReference type="RefSeq" id="WP_047260149.1">
    <property type="nucleotide sequence ID" value="NZ_CP011546.1"/>
</dbReference>
<organism evidence="10 11">
    <name type="scientific">Corynebacterium uterequi</name>
    <dbReference type="NCBI Taxonomy" id="1072256"/>
    <lineage>
        <taxon>Bacteria</taxon>
        <taxon>Bacillati</taxon>
        <taxon>Actinomycetota</taxon>
        <taxon>Actinomycetes</taxon>
        <taxon>Mycobacteriales</taxon>
        <taxon>Corynebacteriaceae</taxon>
        <taxon>Corynebacterium</taxon>
    </lineage>
</organism>
<dbReference type="SUPFAM" id="SSF55326">
    <property type="entry name" value="PurM N-terminal domain-like"/>
    <property type="match status" value="2"/>
</dbReference>
<dbReference type="GO" id="GO:0005737">
    <property type="term" value="C:cytoplasm"/>
    <property type="evidence" value="ECO:0007669"/>
    <property type="project" value="TreeGrafter"/>
</dbReference>
<dbReference type="InterPro" id="IPR029062">
    <property type="entry name" value="Class_I_gatase-like"/>
</dbReference>
<dbReference type="InterPro" id="IPR041609">
    <property type="entry name" value="PurL_linker"/>
</dbReference>
<dbReference type="PROSITE" id="PS51273">
    <property type="entry name" value="GATASE_TYPE_1"/>
    <property type="match status" value="1"/>
</dbReference>
<keyword evidence="4" id="KW-0658">Purine biosynthesis</keyword>
<dbReference type="CDD" id="cd01740">
    <property type="entry name" value="GATase1_FGAR_AT"/>
    <property type="match status" value="1"/>
</dbReference>
<name>A0A0G3HEP3_9CORY</name>
<dbReference type="EC" id="6.3.5.3" evidence="10"/>
<dbReference type="CDD" id="cd02203">
    <property type="entry name" value="PurL_repeat1"/>
    <property type="match status" value="1"/>
</dbReference>